<dbReference type="EMBL" id="BARV01041407">
    <property type="protein sequence ID" value="GAI50476.1"/>
    <property type="molecule type" value="Genomic_DNA"/>
</dbReference>
<evidence type="ECO:0000313" key="1">
    <source>
        <dbReference type="EMBL" id="GAI50476.1"/>
    </source>
</evidence>
<name>X1Q6W0_9ZZZZ</name>
<accession>X1Q6W0</accession>
<protein>
    <submittedName>
        <fullName evidence="1">Uncharacterized protein</fullName>
    </submittedName>
</protein>
<dbReference type="AlphaFoldDB" id="X1Q6W0"/>
<sequence length="116" mass="13472">METSVLQIIKKFSPFGEAIIVCKKEKGSKKIIQILIDAINKHTNLLSKYSKSYVINCHEGIPELDVFILTNIFRSYRDFDGFLFSLVREHGFDSLEHNGLLLGHFDLDGWLWTDYF</sequence>
<organism evidence="1">
    <name type="scientific">marine sediment metagenome</name>
    <dbReference type="NCBI Taxonomy" id="412755"/>
    <lineage>
        <taxon>unclassified sequences</taxon>
        <taxon>metagenomes</taxon>
        <taxon>ecological metagenomes</taxon>
    </lineage>
</organism>
<comment type="caution">
    <text evidence="1">The sequence shown here is derived from an EMBL/GenBank/DDBJ whole genome shotgun (WGS) entry which is preliminary data.</text>
</comment>
<gene>
    <name evidence="1" type="ORF">S06H3_62697</name>
</gene>
<reference evidence="1" key="1">
    <citation type="journal article" date="2014" name="Front. Microbiol.">
        <title>High frequency of phylogenetically diverse reductive dehalogenase-homologous genes in deep subseafloor sedimentary metagenomes.</title>
        <authorList>
            <person name="Kawai M."/>
            <person name="Futagami T."/>
            <person name="Toyoda A."/>
            <person name="Takaki Y."/>
            <person name="Nishi S."/>
            <person name="Hori S."/>
            <person name="Arai W."/>
            <person name="Tsubouchi T."/>
            <person name="Morono Y."/>
            <person name="Uchiyama I."/>
            <person name="Ito T."/>
            <person name="Fujiyama A."/>
            <person name="Inagaki F."/>
            <person name="Takami H."/>
        </authorList>
    </citation>
    <scope>NUCLEOTIDE SEQUENCE</scope>
    <source>
        <strain evidence="1">Expedition CK06-06</strain>
    </source>
</reference>
<proteinExistence type="predicted"/>